<organism evidence="3 4">
    <name type="scientific">Leptomonas pyrrhocoris</name>
    <name type="common">Firebug parasite</name>
    <dbReference type="NCBI Taxonomy" id="157538"/>
    <lineage>
        <taxon>Eukaryota</taxon>
        <taxon>Discoba</taxon>
        <taxon>Euglenozoa</taxon>
        <taxon>Kinetoplastea</taxon>
        <taxon>Metakinetoplastina</taxon>
        <taxon>Trypanosomatida</taxon>
        <taxon>Trypanosomatidae</taxon>
        <taxon>Leishmaniinae</taxon>
        <taxon>Leptomonas</taxon>
    </lineage>
</organism>
<dbReference type="AlphaFoldDB" id="A0A0N0DRZ7"/>
<gene>
    <name evidence="3" type="ORF">ABB37_08834</name>
</gene>
<dbReference type="PANTHER" id="PTHR31935:SF1">
    <property type="entry name" value="COILED-COIL DOMAIN-CONTAINING PROTEIN 13"/>
    <property type="match status" value="1"/>
</dbReference>
<evidence type="ECO:0000256" key="1">
    <source>
        <dbReference type="SAM" id="Coils"/>
    </source>
</evidence>
<feature type="region of interest" description="Disordered" evidence="2">
    <location>
        <begin position="269"/>
        <end position="293"/>
    </location>
</feature>
<dbReference type="PANTHER" id="PTHR31935">
    <property type="entry name" value="COILED-COIL DOMAIN-CONTAINING PROTEIN 13"/>
    <property type="match status" value="1"/>
</dbReference>
<feature type="coiled-coil region" evidence="1">
    <location>
        <begin position="68"/>
        <end position="162"/>
    </location>
</feature>
<proteinExistence type="predicted"/>
<feature type="region of interest" description="Disordered" evidence="2">
    <location>
        <begin position="206"/>
        <end position="252"/>
    </location>
</feature>
<evidence type="ECO:0000313" key="3">
    <source>
        <dbReference type="EMBL" id="KPA75172.1"/>
    </source>
</evidence>
<dbReference type="EMBL" id="LGTL01000026">
    <property type="protein sequence ID" value="KPA75172.1"/>
    <property type="molecule type" value="Genomic_DNA"/>
</dbReference>
<evidence type="ECO:0000256" key="2">
    <source>
        <dbReference type="SAM" id="MobiDB-lite"/>
    </source>
</evidence>
<dbReference type="RefSeq" id="XP_015653611.1">
    <property type="nucleotide sequence ID" value="XM_015807953.1"/>
</dbReference>
<feature type="region of interest" description="Disordered" evidence="2">
    <location>
        <begin position="1"/>
        <end position="27"/>
    </location>
</feature>
<dbReference type="VEuPathDB" id="TriTrypDB:LpyrH10_26_1290"/>
<sequence>MSAAAAAAENGQYDDTSQGNGTNVHNGADSLALPASVRAYLGMEECINAETRSAATTTTTAIRRRDVDDEARDRLTAMQQQRAAQQQQQVVDAAQQQRQLQEEKLRTAALQARVKTMKSELDTLRTYVGTMLDKSATDDELVEAYKLEVRHAQEEMREWVKNAAMQGIPNTEMESLKLTGVRDGVGAFSAAATAGTRSVPYRKVALPPPSAVAPPVSVASDARDKQPPASPHPPQQQQQQQQQQSSSSTMQQDVDAVVYEWVRRACQEGTARKDRRAAGAASAADRPSPPPASAVAAVLRSALEHVAQVERHATAVSALGGADATSREGKACPEEEAAATQVEKVLLMENASLKKRMRALTDMVEREMAAQKVLWNSRDAKGEGKHDP</sequence>
<feature type="compositionally biased region" description="Low complexity" evidence="2">
    <location>
        <begin position="235"/>
        <end position="252"/>
    </location>
</feature>
<dbReference type="InterPro" id="IPR038929">
    <property type="entry name" value="CCDC13"/>
</dbReference>
<reference evidence="3 4" key="1">
    <citation type="submission" date="2015-07" db="EMBL/GenBank/DDBJ databases">
        <title>High-quality genome of monoxenous trypanosomatid Leptomonas pyrrhocoris.</title>
        <authorList>
            <person name="Flegontov P."/>
            <person name="Butenko A."/>
            <person name="Firsov S."/>
            <person name="Vlcek C."/>
            <person name="Logacheva M.D."/>
            <person name="Field M."/>
            <person name="Filatov D."/>
            <person name="Flegontova O."/>
            <person name="Gerasimov E."/>
            <person name="Jackson A.P."/>
            <person name="Kelly S."/>
            <person name="Opperdoes F."/>
            <person name="O'Reilly A."/>
            <person name="Votypka J."/>
            <person name="Yurchenko V."/>
            <person name="Lukes J."/>
        </authorList>
    </citation>
    <scope>NUCLEOTIDE SEQUENCE [LARGE SCALE GENOMIC DNA]</scope>
    <source>
        <strain evidence="3">H10</strain>
    </source>
</reference>
<feature type="compositionally biased region" description="Polar residues" evidence="2">
    <location>
        <begin position="13"/>
        <end position="25"/>
    </location>
</feature>
<keyword evidence="1" id="KW-0175">Coiled coil</keyword>
<name>A0A0N0DRZ7_LEPPY</name>
<evidence type="ECO:0000313" key="4">
    <source>
        <dbReference type="Proteomes" id="UP000037923"/>
    </source>
</evidence>
<keyword evidence="4" id="KW-1185">Reference proteome</keyword>
<protein>
    <submittedName>
        <fullName evidence="3">Uncharacterized protein</fullName>
    </submittedName>
</protein>
<comment type="caution">
    <text evidence="3">The sequence shown here is derived from an EMBL/GenBank/DDBJ whole genome shotgun (WGS) entry which is preliminary data.</text>
</comment>
<dbReference type="Proteomes" id="UP000037923">
    <property type="component" value="Unassembled WGS sequence"/>
</dbReference>
<dbReference type="OrthoDB" id="10258312at2759"/>
<dbReference type="GeneID" id="26909117"/>
<accession>A0A0N0DRZ7</accession>